<protein>
    <submittedName>
        <fullName evidence="3">Rhs-like core protein</fullName>
    </submittedName>
</protein>
<name>A0A0H3IAH8_PECPM</name>
<dbReference type="eggNOG" id="COG3209">
    <property type="taxonomic scope" value="Bacteria"/>
</dbReference>
<dbReference type="PRINTS" id="PR00394">
    <property type="entry name" value="RHSPROTEIN"/>
</dbReference>
<dbReference type="AlphaFoldDB" id="A0A0H3IAH8"/>
<reference evidence="3 4" key="1">
    <citation type="journal article" date="2012" name="J. Bacteriol.">
        <title>Genome sequence of Pectobacterium sp. strain SCC3193.</title>
        <authorList>
            <person name="Koskinen J.P."/>
            <person name="Laine P."/>
            <person name="Niemi O."/>
            <person name="Nykyri J."/>
            <person name="Harjunpaa H."/>
            <person name="Auvinen P."/>
            <person name="Paulin L."/>
            <person name="Pirhonen M."/>
            <person name="Palva T."/>
            <person name="Holm L."/>
        </authorList>
    </citation>
    <scope>NUCLEOTIDE SEQUENCE [LARGE SCALE GENOMIC DNA]</scope>
    <source>
        <strain evidence="3 4">SCC3193</strain>
    </source>
</reference>
<dbReference type="Pfam" id="PF25023">
    <property type="entry name" value="TEN_YD-shell"/>
    <property type="match status" value="1"/>
</dbReference>
<dbReference type="Gene3D" id="2.180.10.10">
    <property type="entry name" value="RHS repeat-associated core"/>
    <property type="match status" value="1"/>
</dbReference>
<dbReference type="Proteomes" id="UP000008044">
    <property type="component" value="Chromosome"/>
</dbReference>
<dbReference type="KEGG" id="pec:W5S_3963"/>
<dbReference type="PANTHER" id="PTHR32305:SF15">
    <property type="entry name" value="PROTEIN RHSA-RELATED"/>
    <property type="match status" value="1"/>
</dbReference>
<dbReference type="InterPro" id="IPR022385">
    <property type="entry name" value="Rhs_assc_core"/>
</dbReference>
<evidence type="ECO:0000313" key="3">
    <source>
        <dbReference type="EMBL" id="AFI92026.1"/>
    </source>
</evidence>
<proteinExistence type="predicted"/>
<organism evidence="3 4">
    <name type="scientific">Pectobacterium parmentieri</name>
    <dbReference type="NCBI Taxonomy" id="1905730"/>
    <lineage>
        <taxon>Bacteria</taxon>
        <taxon>Pseudomonadati</taxon>
        <taxon>Pseudomonadota</taxon>
        <taxon>Gammaproteobacteria</taxon>
        <taxon>Enterobacterales</taxon>
        <taxon>Pectobacteriaceae</taxon>
        <taxon>Pectobacterium</taxon>
    </lineage>
</organism>
<dbReference type="NCBIfam" id="TIGR03696">
    <property type="entry name" value="Rhs_assc_core"/>
    <property type="match status" value="1"/>
</dbReference>
<evidence type="ECO:0000259" key="2">
    <source>
        <dbReference type="Pfam" id="PF25023"/>
    </source>
</evidence>
<evidence type="ECO:0000256" key="1">
    <source>
        <dbReference type="ARBA" id="ARBA00022737"/>
    </source>
</evidence>
<accession>A0A0H3IAH8</accession>
<keyword evidence="1" id="KW-0677">Repeat</keyword>
<feature type="domain" description="Teneurin-like YD-shell" evidence="2">
    <location>
        <begin position="36"/>
        <end position="239"/>
    </location>
</feature>
<dbReference type="InterPro" id="IPR056823">
    <property type="entry name" value="TEN-like_YD-shell"/>
</dbReference>
<dbReference type="PANTHER" id="PTHR32305">
    <property type="match status" value="1"/>
</dbReference>
<gene>
    <name evidence="3" type="ordered locus">W5S_3963</name>
</gene>
<dbReference type="InterPro" id="IPR006530">
    <property type="entry name" value="YD"/>
</dbReference>
<dbReference type="InterPro" id="IPR050708">
    <property type="entry name" value="T6SS_VgrG/RHS"/>
</dbReference>
<dbReference type="NCBIfam" id="TIGR01643">
    <property type="entry name" value="YD_repeat_2x"/>
    <property type="match status" value="1"/>
</dbReference>
<dbReference type="EMBL" id="CP003415">
    <property type="protein sequence ID" value="AFI92026.1"/>
    <property type="molecule type" value="Genomic_DNA"/>
</dbReference>
<dbReference type="PATRIC" id="fig|1166016.3.peg.4033"/>
<dbReference type="STRING" id="1905730.W5S_3963"/>
<evidence type="ECO:0000313" key="4">
    <source>
        <dbReference type="Proteomes" id="UP000008044"/>
    </source>
</evidence>
<sequence>MSVLSGGAGRSVNTEEQYRYTRSGLPQDATRLTDWQAGRLVQRDDTHYQYDKAGRLIRRQVVQPGYRAQVWHYRWDSRNQLRVVDTPNGERWFYRYDPFGRRIGKRRDQTAEAIGYLWDGDQIAEVRHYRDNQLVSRRHWVHNGWELLVQQRQNADESWETDFVTSGHNGEPQAIFNQTGELRWQAPRTNLWGQRYTENAEKYDPGLAFAGQYRDDESGLCYNRFRYYDPSGGCYISPDPIGIRGGLNLYAYAKNPLTWVDPLGLAGCHFNQKAARWRDSETGRFTQRPTDPSELVNNGRVNHADIEAWANQNRVPTTWGNDPVKFPSGGFKYDSGTYSVHGHGANPAAAAKFPTSNAAQGPTTSIRNISTKEVFRTDGTWGTFKSDPNGAHIPLDGSPF</sequence>
<dbReference type="HOGENOM" id="CLU_688583_0_0_6"/>